<evidence type="ECO:0000256" key="1">
    <source>
        <dbReference type="ARBA" id="ARBA00000798"/>
    </source>
</evidence>
<dbReference type="Gene3D" id="3.30.870.10">
    <property type="entry name" value="Endonuclease Chain A"/>
    <property type="match status" value="2"/>
</dbReference>
<evidence type="ECO:0000256" key="9">
    <source>
        <dbReference type="ARBA" id="ARBA00022963"/>
    </source>
</evidence>
<evidence type="ECO:0000256" key="7">
    <source>
        <dbReference type="ARBA" id="ARBA00022525"/>
    </source>
</evidence>
<feature type="domain" description="PLD phosphodiesterase" evidence="12">
    <location>
        <begin position="452"/>
        <end position="483"/>
    </location>
</feature>
<dbReference type="GO" id="GO:0004630">
    <property type="term" value="F:phospholipase D activity"/>
    <property type="evidence" value="ECO:0007669"/>
    <property type="project" value="UniProtKB-EC"/>
</dbReference>
<dbReference type="OrthoDB" id="9789376at2"/>
<evidence type="ECO:0000256" key="3">
    <source>
        <dbReference type="ARBA" id="ARBA00004613"/>
    </source>
</evidence>
<name>A0A1C3XG40_9HYPH</name>
<dbReference type="PROSITE" id="PS50035">
    <property type="entry name" value="PLD"/>
    <property type="match status" value="1"/>
</dbReference>
<dbReference type="RefSeq" id="WP_052224194.1">
    <property type="nucleotide sequence ID" value="NZ_FMAF01000037.1"/>
</dbReference>
<evidence type="ECO:0000256" key="4">
    <source>
        <dbReference type="ARBA" id="ARBA00008664"/>
    </source>
</evidence>
<comment type="similarity">
    <text evidence="4">Belongs to the phospholipase D family.</text>
</comment>
<evidence type="ECO:0000313" key="14">
    <source>
        <dbReference type="Proteomes" id="UP000199205"/>
    </source>
</evidence>
<proteinExistence type="inferred from homology"/>
<reference evidence="13 14" key="1">
    <citation type="submission" date="2016-08" db="EMBL/GenBank/DDBJ databases">
        <authorList>
            <person name="Seilhamer J.J."/>
        </authorList>
    </citation>
    <scope>NUCLEOTIDE SEQUENCE [LARGE SCALE GENOMIC DNA]</scope>
    <source>
        <strain evidence="13 14">P1-7</strain>
    </source>
</reference>
<keyword evidence="8" id="KW-0378">Hydrolase</keyword>
<protein>
    <recommendedName>
        <fullName evidence="6">Phospholipase D</fullName>
        <ecNumber evidence="5">3.1.4.4</ecNumber>
    </recommendedName>
    <alternativeName>
        <fullName evidence="11">Choline phosphatase</fullName>
    </alternativeName>
</protein>
<dbReference type="CDD" id="cd09173">
    <property type="entry name" value="PLDc_Nuc_like_unchar1_2"/>
    <property type="match status" value="1"/>
</dbReference>
<dbReference type="EC" id="3.1.4.4" evidence="5"/>
<dbReference type="InterPro" id="IPR001736">
    <property type="entry name" value="PLipase_D/transphosphatidylase"/>
</dbReference>
<organism evidence="13 14">
    <name type="scientific">Rhizobium lusitanum</name>
    <dbReference type="NCBI Taxonomy" id="293958"/>
    <lineage>
        <taxon>Bacteria</taxon>
        <taxon>Pseudomonadati</taxon>
        <taxon>Pseudomonadota</taxon>
        <taxon>Alphaproteobacteria</taxon>
        <taxon>Hyphomicrobiales</taxon>
        <taxon>Rhizobiaceae</taxon>
        <taxon>Rhizobium/Agrobacterium group</taxon>
        <taxon>Rhizobium</taxon>
    </lineage>
</organism>
<dbReference type="Proteomes" id="UP000199205">
    <property type="component" value="Unassembled WGS sequence"/>
</dbReference>
<dbReference type="Pfam" id="PF13091">
    <property type="entry name" value="PLDc_2"/>
    <property type="match status" value="1"/>
</dbReference>
<evidence type="ECO:0000256" key="8">
    <source>
        <dbReference type="ARBA" id="ARBA00022801"/>
    </source>
</evidence>
<dbReference type="GO" id="GO:0016891">
    <property type="term" value="F:RNA endonuclease activity producing 5'-phosphomonoesters, hydrolytic mechanism"/>
    <property type="evidence" value="ECO:0007669"/>
    <property type="project" value="TreeGrafter"/>
</dbReference>
<sequence>MAFANTGTNGSLAVKLWRGERMCLIGMDVTDPEDDFVGFAIEVKSPGSADYAALKNRLNFDYNTPGGKGVDGFRNFPSTSAPFQKFRWIDFPYDPTDGDYLYRVTKMHMNAAGALRSGDQVADLPISLDHMTYSDYLDVGFTRNFASSQAYADKFGNNPNVIPSDPDQGLTFTKLQGDVYQWLGFEAYDLIFGLLDEVVNDPNLAIDVFAYDFNERDIVAKLESCGARVRAIIDDSGSHKPAGSAESQAAARLAASAGSNAVKRMHFKTLQHNKVFVVRRGSQPIKVLFGSTNFSYRGLYIQANNALVFHSSDAAELFGRAFDLTFQGLAAFSQDSISSKWNLVQAAGMPAAHFCFSPHKSSDLSLSPVGAAIDQASSSVFYAIAFLNQIRSGSVRQAVDRLMGKDVFSYGISDKEGGLEIRKPDGTVGLVDFSYLASHAPEPFKTEWGGGNGIHQHDKFVVTDFNLPTAKVFTGSSNLSPSGETGNGDNLVMIEDQRVATSYAIEALRIFDHLHFRAAMQGSGAPNSLTLARPPAAGQDAWFRRFYTAGSQAAKDRLLFSH</sequence>
<dbReference type="GO" id="GO:0006793">
    <property type="term" value="P:phosphorus metabolic process"/>
    <property type="evidence" value="ECO:0007669"/>
    <property type="project" value="UniProtKB-ARBA"/>
</dbReference>
<evidence type="ECO:0000256" key="6">
    <source>
        <dbReference type="ARBA" id="ARBA00018392"/>
    </source>
</evidence>
<keyword evidence="10" id="KW-0443">Lipid metabolism</keyword>
<keyword evidence="9" id="KW-0442">Lipid degradation</keyword>
<dbReference type="SUPFAM" id="SSF56024">
    <property type="entry name" value="Phospholipase D/nuclease"/>
    <property type="match status" value="2"/>
</dbReference>
<evidence type="ECO:0000259" key="12">
    <source>
        <dbReference type="PROSITE" id="PS50035"/>
    </source>
</evidence>
<keyword evidence="7" id="KW-0964">Secreted</keyword>
<evidence type="ECO:0000256" key="10">
    <source>
        <dbReference type="ARBA" id="ARBA00023098"/>
    </source>
</evidence>
<evidence type="ECO:0000256" key="2">
    <source>
        <dbReference type="ARBA" id="ARBA00003145"/>
    </source>
</evidence>
<dbReference type="GO" id="GO:0005576">
    <property type="term" value="C:extracellular region"/>
    <property type="evidence" value="ECO:0007669"/>
    <property type="project" value="UniProtKB-SubCell"/>
</dbReference>
<dbReference type="GO" id="GO:0016042">
    <property type="term" value="P:lipid catabolic process"/>
    <property type="evidence" value="ECO:0007669"/>
    <property type="project" value="UniProtKB-KW"/>
</dbReference>
<dbReference type="CDD" id="cd09172">
    <property type="entry name" value="PLDc_Nuc_like_unchar1_1"/>
    <property type="match status" value="1"/>
</dbReference>
<dbReference type="InterPro" id="IPR025202">
    <property type="entry name" value="PLD-like_dom"/>
</dbReference>
<comment type="function">
    <text evidence="2">Could be a virulence factor.</text>
</comment>
<gene>
    <name evidence="13" type="ORF">GA0061101_1378</name>
</gene>
<comment type="catalytic activity">
    <reaction evidence="1">
        <text>a 1,2-diacyl-sn-glycero-3-phosphocholine + H2O = a 1,2-diacyl-sn-glycero-3-phosphate + choline + H(+)</text>
        <dbReference type="Rhea" id="RHEA:14445"/>
        <dbReference type="ChEBI" id="CHEBI:15354"/>
        <dbReference type="ChEBI" id="CHEBI:15377"/>
        <dbReference type="ChEBI" id="CHEBI:15378"/>
        <dbReference type="ChEBI" id="CHEBI:57643"/>
        <dbReference type="ChEBI" id="CHEBI:58608"/>
        <dbReference type="EC" id="3.1.4.4"/>
    </reaction>
</comment>
<evidence type="ECO:0000256" key="11">
    <source>
        <dbReference type="ARBA" id="ARBA00029594"/>
    </source>
</evidence>
<comment type="subcellular location">
    <subcellularLocation>
        <location evidence="3">Secreted</location>
    </subcellularLocation>
</comment>
<evidence type="ECO:0000313" key="13">
    <source>
        <dbReference type="EMBL" id="SCB51115.1"/>
    </source>
</evidence>
<dbReference type="AlphaFoldDB" id="A0A1C3XG40"/>
<dbReference type="InterPro" id="IPR051406">
    <property type="entry name" value="PLD_domain"/>
</dbReference>
<accession>A0A1C3XG40</accession>
<dbReference type="PANTHER" id="PTHR43856:SF1">
    <property type="entry name" value="MITOCHONDRIAL CARDIOLIPIN HYDROLASE"/>
    <property type="match status" value="1"/>
</dbReference>
<dbReference type="EMBL" id="FMAF01000037">
    <property type="protein sequence ID" value="SCB51115.1"/>
    <property type="molecule type" value="Genomic_DNA"/>
</dbReference>
<dbReference type="PANTHER" id="PTHR43856">
    <property type="entry name" value="CARDIOLIPIN HYDROLASE"/>
    <property type="match status" value="1"/>
</dbReference>
<evidence type="ECO:0000256" key="5">
    <source>
        <dbReference type="ARBA" id="ARBA00012027"/>
    </source>
</evidence>